<dbReference type="RefSeq" id="WP_006855989.1">
    <property type="nucleotide sequence ID" value="NZ_CP102289.1"/>
</dbReference>
<dbReference type="AlphaFoldDB" id="A0A3R6AQL2"/>
<dbReference type="Gene3D" id="3.30.420.10">
    <property type="entry name" value="Ribonuclease H-like superfamily/Ribonuclease H"/>
    <property type="match status" value="1"/>
</dbReference>
<dbReference type="GO" id="GO:0015074">
    <property type="term" value="P:DNA integration"/>
    <property type="evidence" value="ECO:0007669"/>
    <property type="project" value="InterPro"/>
</dbReference>
<dbReference type="EMBL" id="QSHO01000016">
    <property type="protein sequence ID" value="RHC14435.1"/>
    <property type="molecule type" value="Genomic_DNA"/>
</dbReference>
<protein>
    <submittedName>
        <fullName evidence="3">IS3 family transposase</fullName>
    </submittedName>
</protein>
<dbReference type="Proteomes" id="UP000478483">
    <property type="component" value="Unassembled WGS sequence"/>
</dbReference>
<dbReference type="InterPro" id="IPR012337">
    <property type="entry name" value="RNaseH-like_sf"/>
</dbReference>
<evidence type="ECO:0000259" key="1">
    <source>
        <dbReference type="PROSITE" id="PS50994"/>
    </source>
</evidence>
<dbReference type="InterPro" id="IPR050900">
    <property type="entry name" value="Transposase_IS3/IS150/IS904"/>
</dbReference>
<dbReference type="InterPro" id="IPR001584">
    <property type="entry name" value="Integrase_cat-core"/>
</dbReference>
<reference evidence="3 4" key="1">
    <citation type="submission" date="2018-08" db="EMBL/GenBank/DDBJ databases">
        <title>A genome reference for cultivated species of the human gut microbiota.</title>
        <authorList>
            <person name="Zou Y."/>
            <person name="Xue W."/>
            <person name="Luo G."/>
        </authorList>
    </citation>
    <scope>NUCLEOTIDE SEQUENCE [LARGE SCALE GENOMIC DNA]</scope>
    <source>
        <strain evidence="3 4">AM37-1AC</strain>
    </source>
</reference>
<dbReference type="GeneID" id="61432838"/>
<dbReference type="Pfam" id="PF00665">
    <property type="entry name" value="rve"/>
    <property type="match status" value="1"/>
</dbReference>
<dbReference type="PROSITE" id="PS50994">
    <property type="entry name" value="INTEGRASE"/>
    <property type="match status" value="1"/>
</dbReference>
<feature type="domain" description="Integrase catalytic" evidence="1">
    <location>
        <begin position="128"/>
        <end position="294"/>
    </location>
</feature>
<name>A0A3R6AQL2_9FIRM</name>
<accession>A0A3R6AQL2</accession>
<evidence type="ECO:0000313" key="5">
    <source>
        <dbReference type="Proteomes" id="UP000478483"/>
    </source>
</evidence>
<dbReference type="InterPro" id="IPR048020">
    <property type="entry name" value="Transpos_IS3"/>
</dbReference>
<evidence type="ECO:0000313" key="2">
    <source>
        <dbReference type="EMBL" id="MTR86440.1"/>
    </source>
</evidence>
<sequence>MMFIAIKTKDGVIKGKLSFYCRMLGVSRQGFYKYLAIKDRPWKYQDLADAMRVIHAEDECNDTYGRIRMYQALLLKNPTGIKIPSERTVYRVMDEIGLVHRPKRKPNGITKADREARKSDDLLKREFKADKPLEKCVTDITEIKAKDGKLYVSAIFDCFDSSVLGLAMKTNMKATLCEHTLDNAYLAHPDLRGAIVHSDRGRQYTSETYRQALSKYGIIQSMNSDGGRCHDNARCESMWARMKSELLYDRYNTESLTTDELRVLIWRYFISYWNNRRICSANGGLPPMIKRQRYYQSLGLAA</sequence>
<evidence type="ECO:0000313" key="4">
    <source>
        <dbReference type="Proteomes" id="UP000283513"/>
    </source>
</evidence>
<dbReference type="EMBL" id="WNAJ01000022">
    <property type="protein sequence ID" value="MTR86440.1"/>
    <property type="molecule type" value="Genomic_DNA"/>
</dbReference>
<comment type="caution">
    <text evidence="3">The sequence shown here is derived from an EMBL/GenBank/DDBJ whole genome shotgun (WGS) entry which is preliminary data.</text>
</comment>
<dbReference type="InterPro" id="IPR036397">
    <property type="entry name" value="RNaseH_sf"/>
</dbReference>
<evidence type="ECO:0000313" key="3">
    <source>
        <dbReference type="EMBL" id="RHC14435.1"/>
    </source>
</evidence>
<dbReference type="Proteomes" id="UP000283513">
    <property type="component" value="Unassembled WGS sequence"/>
</dbReference>
<dbReference type="GO" id="GO:0003676">
    <property type="term" value="F:nucleic acid binding"/>
    <property type="evidence" value="ECO:0007669"/>
    <property type="project" value="InterPro"/>
</dbReference>
<dbReference type="PANTHER" id="PTHR46889">
    <property type="entry name" value="TRANSPOSASE INSF FOR INSERTION SEQUENCE IS3B-RELATED"/>
    <property type="match status" value="1"/>
</dbReference>
<dbReference type="NCBIfam" id="NF033516">
    <property type="entry name" value="transpos_IS3"/>
    <property type="match status" value="1"/>
</dbReference>
<dbReference type="SUPFAM" id="SSF53098">
    <property type="entry name" value="Ribonuclease H-like"/>
    <property type="match status" value="1"/>
</dbReference>
<reference evidence="2 5" key="2">
    <citation type="journal article" date="2019" name="Nat. Med.">
        <title>A library of human gut bacterial isolates paired with longitudinal multiomics data enables mechanistic microbiome research.</title>
        <authorList>
            <person name="Poyet M."/>
            <person name="Groussin M."/>
            <person name="Gibbons S.M."/>
            <person name="Avila-Pacheco J."/>
            <person name="Jiang X."/>
            <person name="Kearney S.M."/>
            <person name="Perrotta A.R."/>
            <person name="Berdy B."/>
            <person name="Zhao S."/>
            <person name="Lieberman T.D."/>
            <person name="Swanson P.K."/>
            <person name="Smith M."/>
            <person name="Roesemann S."/>
            <person name="Alexander J.E."/>
            <person name="Rich S.A."/>
            <person name="Livny J."/>
            <person name="Vlamakis H."/>
            <person name="Clish C."/>
            <person name="Bullock K."/>
            <person name="Deik A."/>
            <person name="Scott J."/>
            <person name="Pierce K.A."/>
            <person name="Xavier R.J."/>
            <person name="Alm E.J."/>
        </authorList>
    </citation>
    <scope>NUCLEOTIDE SEQUENCE [LARGE SCALE GENOMIC DNA]</scope>
    <source>
        <strain evidence="2 5">BIOML-A1</strain>
    </source>
</reference>
<gene>
    <name evidence="3" type="ORF">DW856_15635</name>
    <name evidence="2" type="ORF">GMD50_15630</name>
</gene>
<proteinExistence type="predicted"/>
<dbReference type="PANTHER" id="PTHR46889:SF5">
    <property type="entry name" value="INTEGRASE PROTEIN"/>
    <property type="match status" value="1"/>
</dbReference>
<organism evidence="3 4">
    <name type="scientific">Roseburia intestinalis</name>
    <dbReference type="NCBI Taxonomy" id="166486"/>
    <lineage>
        <taxon>Bacteria</taxon>
        <taxon>Bacillati</taxon>
        <taxon>Bacillota</taxon>
        <taxon>Clostridia</taxon>
        <taxon>Lachnospirales</taxon>
        <taxon>Lachnospiraceae</taxon>
        <taxon>Roseburia</taxon>
    </lineage>
</organism>